<gene>
    <name evidence="2" type="ordered locus">CA_C3374</name>
</gene>
<dbReference type="AlphaFoldDB" id="Q97DU7"/>
<dbReference type="GO" id="GO:0016747">
    <property type="term" value="F:acyltransferase activity, transferring groups other than amino-acyl groups"/>
    <property type="evidence" value="ECO:0007669"/>
    <property type="project" value="InterPro"/>
</dbReference>
<proteinExistence type="predicted"/>
<dbReference type="Pfam" id="PF00583">
    <property type="entry name" value="Acetyltransf_1"/>
    <property type="match status" value="1"/>
</dbReference>
<dbReference type="PIR" id="F97314">
    <property type="entry name" value="F97314"/>
</dbReference>
<organism evidence="2 3">
    <name type="scientific">Clostridium acetobutylicum (strain ATCC 824 / DSM 792 / JCM 1419 / IAM 19013 / LMG 5710 / NBRC 13948 / NRRL B-527 / VKM B-1787 / 2291 / W)</name>
    <dbReference type="NCBI Taxonomy" id="272562"/>
    <lineage>
        <taxon>Bacteria</taxon>
        <taxon>Bacillati</taxon>
        <taxon>Bacillota</taxon>
        <taxon>Clostridia</taxon>
        <taxon>Eubacteriales</taxon>
        <taxon>Clostridiaceae</taxon>
        <taxon>Clostridium</taxon>
    </lineage>
</organism>
<sequence>MIMEEFQFVNGDAELLELVKPLWEKLNEHHKCGSKYFYARYEKFKFEDRRKSFTNKDTKSLNIDLIKRNDEYVGYCISTIKNKNLGEIESIFIEKECRGFGLGDKLMTRALKWLDKNGADNKIIGVAEGNEKVLEFYKRYGFYKRTVILQQVKN</sequence>
<dbReference type="EMBL" id="AE001437">
    <property type="protein sequence ID" value="AAK81305.1"/>
    <property type="molecule type" value="Genomic_DNA"/>
</dbReference>
<dbReference type="HOGENOM" id="CLU_142216_0_0_9"/>
<evidence type="ECO:0000313" key="3">
    <source>
        <dbReference type="Proteomes" id="UP000000814"/>
    </source>
</evidence>
<dbReference type="InterPro" id="IPR000182">
    <property type="entry name" value="GNAT_dom"/>
</dbReference>
<reference evidence="2 3" key="1">
    <citation type="journal article" date="2001" name="J. Bacteriol.">
        <title>Genome sequence and comparative analysis of the solvent-producing bacterium Clostridium acetobutylicum.</title>
        <authorList>
            <person name="Nolling J."/>
            <person name="Breton G."/>
            <person name="Omelchenko M.V."/>
            <person name="Makarova K.S."/>
            <person name="Zeng Q."/>
            <person name="Gibson R."/>
            <person name="Lee H.M."/>
            <person name="Dubois J."/>
            <person name="Qiu D."/>
            <person name="Hitti J."/>
            <person name="Wolf Y.I."/>
            <person name="Tatusov R.L."/>
            <person name="Sabathe F."/>
            <person name="Doucette-Stamm L."/>
            <person name="Soucaille P."/>
            <person name="Daly M.J."/>
            <person name="Bennett G.N."/>
            <person name="Koonin E.V."/>
            <person name="Smith D.R."/>
        </authorList>
    </citation>
    <scope>NUCLEOTIDE SEQUENCE [LARGE SCALE GENOMIC DNA]</scope>
    <source>
        <strain evidence="3">ATCC 824 / DSM 792 / JCM 1419 / LMG 5710 / VKM B-1787</strain>
    </source>
</reference>
<keyword evidence="3" id="KW-1185">Reference proteome</keyword>
<evidence type="ECO:0000259" key="1">
    <source>
        <dbReference type="PROSITE" id="PS51186"/>
    </source>
</evidence>
<dbReference type="KEGG" id="cac:CA_C3374"/>
<accession>Q97DU7</accession>
<dbReference type="Gene3D" id="3.40.630.30">
    <property type="match status" value="1"/>
</dbReference>
<dbReference type="PROSITE" id="PS51186">
    <property type="entry name" value="GNAT"/>
    <property type="match status" value="1"/>
</dbReference>
<feature type="domain" description="N-acetyltransferase" evidence="1">
    <location>
        <begin position="14"/>
        <end position="154"/>
    </location>
</feature>
<evidence type="ECO:0000313" key="2">
    <source>
        <dbReference type="EMBL" id="AAK81305.1"/>
    </source>
</evidence>
<dbReference type="CDD" id="cd04301">
    <property type="entry name" value="NAT_SF"/>
    <property type="match status" value="1"/>
</dbReference>
<dbReference type="STRING" id="272562.CA_C3374"/>
<dbReference type="InterPro" id="IPR016181">
    <property type="entry name" value="Acyl_CoA_acyltransferase"/>
</dbReference>
<dbReference type="Proteomes" id="UP000000814">
    <property type="component" value="Chromosome"/>
</dbReference>
<dbReference type="OrthoDB" id="87541at2"/>
<dbReference type="PATRIC" id="fig|272562.8.peg.3555"/>
<protein>
    <submittedName>
        <fullName evidence="2">Predicted acetyltransferase</fullName>
    </submittedName>
</protein>
<name>Q97DU7_CLOAB</name>
<dbReference type="eggNOG" id="COG0456">
    <property type="taxonomic scope" value="Bacteria"/>
</dbReference>
<dbReference type="SUPFAM" id="SSF55729">
    <property type="entry name" value="Acyl-CoA N-acyltransferases (Nat)"/>
    <property type="match status" value="1"/>
</dbReference>